<dbReference type="Proteomes" id="UP000789396">
    <property type="component" value="Unassembled WGS sequence"/>
</dbReference>
<organism evidence="1 2">
    <name type="scientific">Racocetra fulgida</name>
    <dbReference type="NCBI Taxonomy" id="60492"/>
    <lineage>
        <taxon>Eukaryota</taxon>
        <taxon>Fungi</taxon>
        <taxon>Fungi incertae sedis</taxon>
        <taxon>Mucoromycota</taxon>
        <taxon>Glomeromycotina</taxon>
        <taxon>Glomeromycetes</taxon>
        <taxon>Diversisporales</taxon>
        <taxon>Gigasporaceae</taxon>
        <taxon>Racocetra</taxon>
    </lineage>
</organism>
<dbReference type="EMBL" id="CAJVPZ010022744">
    <property type="protein sequence ID" value="CAG8712879.1"/>
    <property type="molecule type" value="Genomic_DNA"/>
</dbReference>
<comment type="caution">
    <text evidence="1">The sequence shown here is derived from an EMBL/GenBank/DDBJ whole genome shotgun (WGS) entry which is preliminary data.</text>
</comment>
<evidence type="ECO:0000313" key="1">
    <source>
        <dbReference type="EMBL" id="CAG8712879.1"/>
    </source>
</evidence>
<feature type="non-terminal residue" evidence="1">
    <location>
        <position position="93"/>
    </location>
</feature>
<feature type="non-terminal residue" evidence="1">
    <location>
        <position position="1"/>
    </location>
</feature>
<accession>A0A9N9N9E7</accession>
<name>A0A9N9N9E7_9GLOM</name>
<keyword evidence="2" id="KW-1185">Reference proteome</keyword>
<proteinExistence type="predicted"/>
<reference evidence="1" key="1">
    <citation type="submission" date="2021-06" db="EMBL/GenBank/DDBJ databases">
        <authorList>
            <person name="Kallberg Y."/>
            <person name="Tangrot J."/>
            <person name="Rosling A."/>
        </authorList>
    </citation>
    <scope>NUCLEOTIDE SEQUENCE</scope>
    <source>
        <strain evidence="1">IN212</strain>
    </source>
</reference>
<evidence type="ECO:0000313" key="2">
    <source>
        <dbReference type="Proteomes" id="UP000789396"/>
    </source>
</evidence>
<protein>
    <submittedName>
        <fullName evidence="1">3495_t:CDS:1</fullName>
    </submittedName>
</protein>
<sequence length="93" mass="10442">ATTYISESTYSIISLIVSAYNSLFDILEKFIEEKSTILTIKNAAQFGIDKLEKYYSSTKGLAYIIETIDPSDELATYLRESPADTNDDNDINI</sequence>
<dbReference type="AlphaFoldDB" id="A0A9N9N9E7"/>
<gene>
    <name evidence="1" type="ORF">RFULGI_LOCUS10956</name>
</gene>